<dbReference type="GO" id="GO:0050567">
    <property type="term" value="F:glutaminyl-tRNA synthase (glutamine-hydrolyzing) activity"/>
    <property type="evidence" value="ECO:0007669"/>
    <property type="project" value="UniProtKB-UniRule"/>
</dbReference>
<dbReference type="InterPro" id="IPR003837">
    <property type="entry name" value="GatC"/>
</dbReference>
<dbReference type="NCBIfam" id="TIGR00135">
    <property type="entry name" value="gatC"/>
    <property type="match status" value="1"/>
</dbReference>
<keyword evidence="1" id="KW-0436">Ligase</keyword>
<comment type="subunit">
    <text evidence="1">Heterotrimer of A, B and C subunits.</text>
</comment>
<dbReference type="GO" id="GO:0016740">
    <property type="term" value="F:transferase activity"/>
    <property type="evidence" value="ECO:0007669"/>
    <property type="project" value="UniProtKB-KW"/>
</dbReference>
<dbReference type="GO" id="GO:0005524">
    <property type="term" value="F:ATP binding"/>
    <property type="evidence" value="ECO:0007669"/>
    <property type="project" value="UniProtKB-KW"/>
</dbReference>
<dbReference type="EMBL" id="QPMH01000004">
    <property type="protein sequence ID" value="RDD62808.1"/>
    <property type="molecule type" value="Genomic_DNA"/>
</dbReference>
<proteinExistence type="inferred from homology"/>
<reference evidence="2 3" key="1">
    <citation type="submission" date="2018-07" db="EMBL/GenBank/DDBJ databases">
        <title>Venubactetium sediminum gen. nov., sp. nov., isolated from a marine solar saltern.</title>
        <authorList>
            <person name="Wang S."/>
        </authorList>
    </citation>
    <scope>NUCLEOTIDE SEQUENCE [LARGE SCALE GENOMIC DNA]</scope>
    <source>
        <strain evidence="2 3">WD2A32</strain>
    </source>
</reference>
<dbReference type="InterPro" id="IPR036113">
    <property type="entry name" value="Asp/Glu-ADT_sf_sub_c"/>
</dbReference>
<keyword evidence="3" id="KW-1185">Reference proteome</keyword>
<keyword evidence="2" id="KW-0808">Transferase</keyword>
<protein>
    <recommendedName>
        <fullName evidence="1">Aspartyl/glutamyl-tRNA(Asn/Gln) amidotransferase subunit C</fullName>
        <shortName evidence="1">Asp/Glu-ADT subunit C</shortName>
        <ecNumber evidence="1">6.3.5.-</ecNumber>
    </recommendedName>
</protein>
<dbReference type="AlphaFoldDB" id="A0A369TC02"/>
<comment type="similarity">
    <text evidence="1">Belongs to the GatC family.</text>
</comment>
<dbReference type="PANTHER" id="PTHR15004">
    <property type="entry name" value="GLUTAMYL-TRNA(GLN) AMIDOTRANSFERASE SUBUNIT C, MITOCHONDRIAL"/>
    <property type="match status" value="1"/>
</dbReference>
<dbReference type="GO" id="GO:0070681">
    <property type="term" value="P:glutaminyl-tRNAGln biosynthesis via transamidation"/>
    <property type="evidence" value="ECO:0007669"/>
    <property type="project" value="TreeGrafter"/>
</dbReference>
<dbReference type="RefSeq" id="WP_114581383.1">
    <property type="nucleotide sequence ID" value="NZ_QPMH01000004.1"/>
</dbReference>
<name>A0A369TC02_9PROT</name>
<dbReference type="GO" id="GO:0006412">
    <property type="term" value="P:translation"/>
    <property type="evidence" value="ECO:0007669"/>
    <property type="project" value="UniProtKB-UniRule"/>
</dbReference>
<dbReference type="GO" id="GO:0006450">
    <property type="term" value="P:regulation of translational fidelity"/>
    <property type="evidence" value="ECO:0007669"/>
    <property type="project" value="InterPro"/>
</dbReference>
<accession>A0A369TC02</accession>
<dbReference type="EC" id="6.3.5.-" evidence="1"/>
<evidence type="ECO:0000313" key="2">
    <source>
        <dbReference type="EMBL" id="RDD62808.1"/>
    </source>
</evidence>
<dbReference type="GO" id="GO:0050566">
    <property type="term" value="F:asparaginyl-tRNA synthase (glutamine-hydrolyzing) activity"/>
    <property type="evidence" value="ECO:0007669"/>
    <property type="project" value="RHEA"/>
</dbReference>
<comment type="caution">
    <text evidence="2">The sequence shown here is derived from an EMBL/GenBank/DDBJ whole genome shotgun (WGS) entry which is preliminary data.</text>
</comment>
<dbReference type="Proteomes" id="UP000253941">
    <property type="component" value="Unassembled WGS sequence"/>
</dbReference>
<keyword evidence="1" id="KW-0648">Protein biosynthesis</keyword>
<dbReference type="PANTHER" id="PTHR15004:SF0">
    <property type="entry name" value="GLUTAMYL-TRNA(GLN) AMIDOTRANSFERASE SUBUNIT C, MITOCHONDRIAL"/>
    <property type="match status" value="1"/>
</dbReference>
<organism evidence="2 3">
    <name type="scientific">Ferruginivarius sediminum</name>
    <dbReference type="NCBI Taxonomy" id="2661937"/>
    <lineage>
        <taxon>Bacteria</taxon>
        <taxon>Pseudomonadati</taxon>
        <taxon>Pseudomonadota</taxon>
        <taxon>Alphaproteobacteria</taxon>
        <taxon>Rhodospirillales</taxon>
        <taxon>Rhodospirillaceae</taxon>
        <taxon>Ferruginivarius</taxon>
    </lineage>
</organism>
<evidence type="ECO:0000256" key="1">
    <source>
        <dbReference type="HAMAP-Rule" id="MF_00122"/>
    </source>
</evidence>
<keyword evidence="1" id="KW-0547">Nucleotide-binding</keyword>
<dbReference type="Gene3D" id="1.10.20.60">
    <property type="entry name" value="Glu-tRNAGln amidotransferase C subunit, N-terminal domain"/>
    <property type="match status" value="1"/>
</dbReference>
<comment type="function">
    <text evidence="1">Allows the formation of correctly charged Asn-tRNA(Asn) or Gln-tRNA(Gln) through the transamidation of misacylated Asp-tRNA(Asn) or Glu-tRNA(Gln) in organisms which lack either or both of asparaginyl-tRNA or glutaminyl-tRNA synthetases. The reaction takes place in the presence of glutamine and ATP through an activated phospho-Asp-tRNA(Asn) or phospho-Glu-tRNA(Gln).</text>
</comment>
<dbReference type="SUPFAM" id="SSF141000">
    <property type="entry name" value="Glu-tRNAGln amidotransferase C subunit"/>
    <property type="match status" value="1"/>
</dbReference>
<comment type="catalytic activity">
    <reaction evidence="1">
        <text>L-glutamyl-tRNA(Gln) + L-glutamine + ATP + H2O = L-glutaminyl-tRNA(Gln) + L-glutamate + ADP + phosphate + H(+)</text>
        <dbReference type="Rhea" id="RHEA:17521"/>
        <dbReference type="Rhea" id="RHEA-COMP:9681"/>
        <dbReference type="Rhea" id="RHEA-COMP:9684"/>
        <dbReference type="ChEBI" id="CHEBI:15377"/>
        <dbReference type="ChEBI" id="CHEBI:15378"/>
        <dbReference type="ChEBI" id="CHEBI:29985"/>
        <dbReference type="ChEBI" id="CHEBI:30616"/>
        <dbReference type="ChEBI" id="CHEBI:43474"/>
        <dbReference type="ChEBI" id="CHEBI:58359"/>
        <dbReference type="ChEBI" id="CHEBI:78520"/>
        <dbReference type="ChEBI" id="CHEBI:78521"/>
        <dbReference type="ChEBI" id="CHEBI:456216"/>
    </reaction>
</comment>
<evidence type="ECO:0000313" key="3">
    <source>
        <dbReference type="Proteomes" id="UP000253941"/>
    </source>
</evidence>
<dbReference type="HAMAP" id="MF_00122">
    <property type="entry name" value="GatC"/>
    <property type="match status" value="1"/>
</dbReference>
<keyword evidence="1" id="KW-0067">ATP-binding</keyword>
<sequence length="95" mass="10740">MAVDKDTVAKIAKLARIRVEPEQQEALTQELSNILRWVEHLGELDTDGVEPMTSVVEMNLKMREDEVADGRRQNDIVANAPESKHGFFVVPRVVE</sequence>
<dbReference type="Pfam" id="PF02686">
    <property type="entry name" value="GatC"/>
    <property type="match status" value="1"/>
</dbReference>
<comment type="catalytic activity">
    <reaction evidence="1">
        <text>L-aspartyl-tRNA(Asn) + L-glutamine + ATP + H2O = L-asparaginyl-tRNA(Asn) + L-glutamate + ADP + phosphate + 2 H(+)</text>
        <dbReference type="Rhea" id="RHEA:14513"/>
        <dbReference type="Rhea" id="RHEA-COMP:9674"/>
        <dbReference type="Rhea" id="RHEA-COMP:9677"/>
        <dbReference type="ChEBI" id="CHEBI:15377"/>
        <dbReference type="ChEBI" id="CHEBI:15378"/>
        <dbReference type="ChEBI" id="CHEBI:29985"/>
        <dbReference type="ChEBI" id="CHEBI:30616"/>
        <dbReference type="ChEBI" id="CHEBI:43474"/>
        <dbReference type="ChEBI" id="CHEBI:58359"/>
        <dbReference type="ChEBI" id="CHEBI:78515"/>
        <dbReference type="ChEBI" id="CHEBI:78516"/>
        <dbReference type="ChEBI" id="CHEBI:456216"/>
    </reaction>
</comment>
<gene>
    <name evidence="1" type="primary">gatC</name>
    <name evidence="2" type="ORF">DRB17_06530</name>
</gene>